<reference evidence="3 4" key="1">
    <citation type="submission" date="2018-10" db="EMBL/GenBank/DDBJ databases">
        <title>Co-occurring genomic capacity for anaerobic methane metabolism and dissimilatory sulfite reduction discovered in the Korarchaeota.</title>
        <authorList>
            <person name="Mckay L.J."/>
            <person name="Dlakic M."/>
            <person name="Fields M.W."/>
            <person name="Delmont T.O."/>
            <person name="Eren A.M."/>
            <person name="Jay Z.J."/>
            <person name="Klingelsmith K.B."/>
            <person name="Rusch D.B."/>
            <person name="Inskeep W.P."/>
        </authorList>
    </citation>
    <scope>NUCLEOTIDE SEQUENCE [LARGE SCALE GENOMIC DNA]</scope>
    <source>
        <strain evidence="3 4">MDKW</strain>
    </source>
</reference>
<sequence length="385" mass="44311">MDKKVWRVPVYWGMTLLNPLLKVKFWNSSPLLLGGYDTESKHEFQGEELRPTSLKGVWRWWFRAVLGATLWRDGIKDEDFINNLRKKEGAILGTTEGKATASRIVIRSFTSKVCYDSAEKIQDLPRIRYLLLKKKDITFIKDIAGIIELKVFSYKDEKPEYEDIRRASGSFIISLLLSGLGKGSRRGFGSLDFDVIEDTAGMFLNLKSENIDAETIKRILRSLIPASESKNPPPIPLLAPGHFELLYLKHNNVMKMLQDIQNFTLRTGRMRVLGRDPLRDQLTGWILGLPRSAMPKGRIESGYYIKGGKIARRASPLIVSVHKTYASVCIFKSRDWPHPILWKSREMREGVKAQDDLMKAYDVLSRSIREYLEKCGYRYEEVKVF</sequence>
<evidence type="ECO:0000256" key="1">
    <source>
        <dbReference type="ARBA" id="ARBA00023118"/>
    </source>
</evidence>
<organism evidence="3 4">
    <name type="scientific">Candidatus Methanodesulfokora washburnensis</name>
    <dbReference type="NCBI Taxonomy" id="2478471"/>
    <lineage>
        <taxon>Archaea</taxon>
        <taxon>Thermoproteota</taxon>
        <taxon>Candidatus Korarchaeia</taxon>
        <taxon>Candidatus Korarchaeia incertae sedis</taxon>
        <taxon>Candidatus Methanodesulfokora</taxon>
    </lineage>
</organism>
<keyword evidence="1" id="KW-0051">Antiviral defense</keyword>
<proteinExistence type="predicted"/>
<evidence type="ECO:0000313" key="4">
    <source>
        <dbReference type="Proteomes" id="UP000277582"/>
    </source>
</evidence>
<dbReference type="InterPro" id="IPR005537">
    <property type="entry name" value="RAMP_III_fam"/>
</dbReference>
<evidence type="ECO:0000313" key="3">
    <source>
        <dbReference type="EMBL" id="RSN74970.1"/>
    </source>
</evidence>
<comment type="caution">
    <text evidence="3">The sequence shown here is derived from an EMBL/GenBank/DDBJ whole genome shotgun (WGS) entry which is preliminary data.</text>
</comment>
<gene>
    <name evidence="3" type="primary">cmr1</name>
    <name evidence="3" type="ORF">D6D85_07060</name>
</gene>
<dbReference type="NCBIfam" id="TIGR01894">
    <property type="entry name" value="cas_TM1795_cmr1"/>
    <property type="match status" value="1"/>
</dbReference>
<dbReference type="AlphaFoldDB" id="A0A429GM65"/>
<evidence type="ECO:0000259" key="2">
    <source>
        <dbReference type="Pfam" id="PF03787"/>
    </source>
</evidence>
<dbReference type="OrthoDB" id="102565at2157"/>
<accession>A0A429GM65</accession>
<dbReference type="InterPro" id="IPR007522">
    <property type="entry name" value="CRISPR-assoc_prot_TM1795"/>
</dbReference>
<dbReference type="GO" id="GO:0051607">
    <property type="term" value="P:defense response to virus"/>
    <property type="evidence" value="ECO:0007669"/>
    <property type="project" value="UniProtKB-KW"/>
</dbReference>
<protein>
    <submittedName>
        <fullName evidence="3">Type III-B CRISPR module RAMP protein Cmr1</fullName>
    </submittedName>
</protein>
<dbReference type="Pfam" id="PF03787">
    <property type="entry name" value="RAMPs"/>
    <property type="match status" value="1"/>
</dbReference>
<dbReference type="Proteomes" id="UP000277582">
    <property type="component" value="Unassembled WGS sequence"/>
</dbReference>
<feature type="domain" description="CRISPR type III-associated protein" evidence="2">
    <location>
        <begin position="29"/>
        <end position="191"/>
    </location>
</feature>
<name>A0A429GM65_9CREN</name>
<dbReference type="RefSeq" id="WP_125671318.1">
    <property type="nucleotide sequence ID" value="NZ_RCOS01000081.1"/>
</dbReference>
<keyword evidence="4" id="KW-1185">Reference proteome</keyword>
<dbReference type="EMBL" id="RCOS01000081">
    <property type="protein sequence ID" value="RSN74970.1"/>
    <property type="molecule type" value="Genomic_DNA"/>
</dbReference>